<dbReference type="OrthoDB" id="691379at2759"/>
<organism evidence="2 3">
    <name type="scientific">Miscanthus lutarioriparius</name>
    <dbReference type="NCBI Taxonomy" id="422564"/>
    <lineage>
        <taxon>Eukaryota</taxon>
        <taxon>Viridiplantae</taxon>
        <taxon>Streptophyta</taxon>
        <taxon>Embryophyta</taxon>
        <taxon>Tracheophyta</taxon>
        <taxon>Spermatophyta</taxon>
        <taxon>Magnoliopsida</taxon>
        <taxon>Liliopsida</taxon>
        <taxon>Poales</taxon>
        <taxon>Poaceae</taxon>
        <taxon>PACMAD clade</taxon>
        <taxon>Panicoideae</taxon>
        <taxon>Andropogonodae</taxon>
        <taxon>Andropogoneae</taxon>
        <taxon>Saccharinae</taxon>
        <taxon>Miscanthus</taxon>
    </lineage>
</organism>
<keyword evidence="3" id="KW-1185">Reference proteome</keyword>
<dbReference type="AlphaFoldDB" id="A0A811QY76"/>
<evidence type="ECO:0000313" key="3">
    <source>
        <dbReference type="Proteomes" id="UP000604825"/>
    </source>
</evidence>
<evidence type="ECO:0000259" key="1">
    <source>
        <dbReference type="Pfam" id="PF03478"/>
    </source>
</evidence>
<name>A0A811QY76_9POAL</name>
<evidence type="ECO:0000313" key="2">
    <source>
        <dbReference type="EMBL" id="CAD6261371.1"/>
    </source>
</evidence>
<dbReference type="PANTHER" id="PTHR45560:SF4">
    <property type="entry name" value="OS04G0164500 PROTEIN"/>
    <property type="match status" value="1"/>
</dbReference>
<proteinExistence type="predicted"/>
<sequence length="81" mass="8647">MVLSLADEESASVLTSDVALRGHIAIGSSGGWLVMVDERGALRMANPVIGAHVDLPVITTVSFLHPVSDGSWFCLHFEPFL</sequence>
<dbReference type="InterPro" id="IPR005174">
    <property type="entry name" value="KIB1-4_b-propeller"/>
</dbReference>
<gene>
    <name evidence="2" type="ORF">NCGR_LOCUS44792</name>
</gene>
<comment type="caution">
    <text evidence="2">The sequence shown here is derived from an EMBL/GenBank/DDBJ whole genome shotgun (WGS) entry which is preliminary data.</text>
</comment>
<reference evidence="2" key="1">
    <citation type="submission" date="2020-10" db="EMBL/GenBank/DDBJ databases">
        <authorList>
            <person name="Han B."/>
            <person name="Lu T."/>
            <person name="Zhao Q."/>
            <person name="Huang X."/>
            <person name="Zhao Y."/>
        </authorList>
    </citation>
    <scope>NUCLEOTIDE SEQUENCE</scope>
</reference>
<accession>A0A811QY76</accession>
<dbReference type="EMBL" id="CAJGYO010000011">
    <property type="protein sequence ID" value="CAD6261371.1"/>
    <property type="molecule type" value="Genomic_DNA"/>
</dbReference>
<dbReference type="Pfam" id="PF03478">
    <property type="entry name" value="Beta-prop_KIB1-4"/>
    <property type="match status" value="1"/>
</dbReference>
<dbReference type="PANTHER" id="PTHR45560">
    <property type="entry name" value="OS04G0163150 PROTEIN-RELATED"/>
    <property type="match status" value="1"/>
</dbReference>
<feature type="domain" description="KIB1-4 beta-propeller" evidence="1">
    <location>
        <begin position="3"/>
        <end position="62"/>
    </location>
</feature>
<dbReference type="Proteomes" id="UP000604825">
    <property type="component" value="Unassembled WGS sequence"/>
</dbReference>
<protein>
    <recommendedName>
        <fullName evidence="1">KIB1-4 beta-propeller domain-containing protein</fullName>
    </recommendedName>
</protein>